<comment type="similarity">
    <text evidence="22">Belongs to the peroxidase family. Classical plant (class III) peroxidase subfamily.</text>
</comment>
<protein>
    <recommendedName>
        <fullName evidence="5 22">Peroxidase</fullName>
        <ecNumber evidence="5 22">1.11.1.7</ecNumber>
    </recommendedName>
</protein>
<evidence type="ECO:0000313" key="25">
    <source>
        <dbReference type="Proteomes" id="UP000825729"/>
    </source>
</evidence>
<dbReference type="EMBL" id="JAINDJ010000008">
    <property type="protein sequence ID" value="KAG9439304.1"/>
    <property type="molecule type" value="Genomic_DNA"/>
</dbReference>
<feature type="active site" description="Proton acceptor" evidence="17">
    <location>
        <position position="87"/>
    </location>
</feature>
<dbReference type="InterPro" id="IPR000823">
    <property type="entry name" value="Peroxidase_pln"/>
</dbReference>
<keyword evidence="15" id="KW-0325">Glycoprotein</keyword>
<organism evidence="24 25">
    <name type="scientific">Aristolochia fimbriata</name>
    <name type="common">White veined hardy Dutchman's pipe vine</name>
    <dbReference type="NCBI Taxonomy" id="158543"/>
    <lineage>
        <taxon>Eukaryota</taxon>
        <taxon>Viridiplantae</taxon>
        <taxon>Streptophyta</taxon>
        <taxon>Embryophyta</taxon>
        <taxon>Tracheophyta</taxon>
        <taxon>Spermatophyta</taxon>
        <taxon>Magnoliopsida</taxon>
        <taxon>Magnoliidae</taxon>
        <taxon>Piperales</taxon>
        <taxon>Aristolochiaceae</taxon>
        <taxon>Aristolochia</taxon>
    </lineage>
</organism>
<proteinExistence type="inferred from homology"/>
<evidence type="ECO:0000256" key="19">
    <source>
        <dbReference type="PIRSR" id="PIRSR600823-3"/>
    </source>
</evidence>
<evidence type="ECO:0000256" key="13">
    <source>
        <dbReference type="ARBA" id="ARBA00023004"/>
    </source>
</evidence>
<dbReference type="FunFam" id="1.10.520.10:FF:000006">
    <property type="entry name" value="Peroxidase"/>
    <property type="match status" value="1"/>
</dbReference>
<dbReference type="Gene3D" id="1.10.520.10">
    <property type="match status" value="1"/>
</dbReference>
<feature type="disulfide bond" evidence="21">
    <location>
        <begin position="138"/>
        <end position="335"/>
    </location>
</feature>
<evidence type="ECO:0000256" key="7">
    <source>
        <dbReference type="ARBA" id="ARBA00022559"/>
    </source>
</evidence>
<dbReference type="FunFam" id="1.10.420.10:FF:000001">
    <property type="entry name" value="Peroxidase"/>
    <property type="match status" value="1"/>
</dbReference>
<evidence type="ECO:0000256" key="3">
    <source>
        <dbReference type="ARBA" id="ARBA00004613"/>
    </source>
</evidence>
<dbReference type="Pfam" id="PF00141">
    <property type="entry name" value="peroxidase"/>
    <property type="match status" value="1"/>
</dbReference>
<dbReference type="InterPro" id="IPR019794">
    <property type="entry name" value="Peroxidases_AS"/>
</dbReference>
<evidence type="ECO:0000256" key="20">
    <source>
        <dbReference type="PIRSR" id="PIRSR600823-4"/>
    </source>
</evidence>
<dbReference type="CDD" id="cd00693">
    <property type="entry name" value="secretory_peroxidase"/>
    <property type="match status" value="1"/>
</dbReference>
<comment type="function">
    <text evidence="2">Removal of H(2)O(2), oxidation of toxic reductants, biosynthesis and degradation of lignin, suberization, auxin catabolism, response to environmental stresses such as wounding, pathogen attack and oxidative stress. These functions might be dependent on each isozyme/isoform in each plant tissue.</text>
</comment>
<evidence type="ECO:0000256" key="17">
    <source>
        <dbReference type="PIRSR" id="PIRSR600823-1"/>
    </source>
</evidence>
<feature type="disulfide bond" evidence="21">
    <location>
        <begin position="89"/>
        <end position="94"/>
    </location>
</feature>
<feature type="disulfide bond" evidence="21">
    <location>
        <begin position="216"/>
        <end position="248"/>
    </location>
</feature>
<dbReference type="Gene3D" id="1.10.420.10">
    <property type="entry name" value="Peroxidase, domain 2"/>
    <property type="match status" value="1"/>
</dbReference>
<name>A0AAV7DSN4_ARIFI</name>
<dbReference type="PANTHER" id="PTHR31517">
    <property type="match status" value="1"/>
</dbReference>
<evidence type="ECO:0000256" key="22">
    <source>
        <dbReference type="RuleBase" id="RU362060"/>
    </source>
</evidence>
<reference evidence="24 25" key="1">
    <citation type="submission" date="2021-07" db="EMBL/GenBank/DDBJ databases">
        <title>The Aristolochia fimbriata genome: insights into angiosperm evolution, floral development and chemical biosynthesis.</title>
        <authorList>
            <person name="Jiao Y."/>
        </authorList>
    </citation>
    <scope>NUCLEOTIDE SEQUENCE [LARGE SCALE GENOMIC DNA]</scope>
    <source>
        <strain evidence="24">IBCAS-2021</strain>
        <tissue evidence="24">Leaf</tissue>
    </source>
</reference>
<keyword evidence="8 22" id="KW-0349">Heme</keyword>
<keyword evidence="14 21" id="KW-1015">Disulfide bond</keyword>
<feature type="binding site" evidence="19">
    <location>
        <position position="210"/>
    </location>
    <ligand>
        <name>Ca(2+)</name>
        <dbReference type="ChEBI" id="CHEBI:29108"/>
        <label>2</label>
    </ligand>
</feature>
<comment type="cofactor">
    <cofactor evidence="19 22">
        <name>Ca(2+)</name>
        <dbReference type="ChEBI" id="CHEBI:29108"/>
    </cofactor>
    <text evidence="19 22">Binds 2 calcium ions per subunit.</text>
</comment>
<feature type="binding site" evidence="19">
    <location>
        <position position="95"/>
    </location>
    <ligand>
        <name>Ca(2+)</name>
        <dbReference type="ChEBI" id="CHEBI:29108"/>
        <label>1</label>
    </ligand>
</feature>
<dbReference type="AlphaFoldDB" id="A0AAV7DSN4"/>
<evidence type="ECO:0000256" key="16">
    <source>
        <dbReference type="ARBA" id="ARBA00023324"/>
    </source>
</evidence>
<comment type="cofactor">
    <cofactor evidence="19 22">
        <name>heme b</name>
        <dbReference type="ChEBI" id="CHEBI:60344"/>
    </cofactor>
    <text evidence="19 22">Binds 1 heme b (iron(II)-protoporphyrin IX) group per subunit.</text>
</comment>
<evidence type="ECO:0000256" key="2">
    <source>
        <dbReference type="ARBA" id="ARBA00002322"/>
    </source>
</evidence>
<dbReference type="InterPro" id="IPR019793">
    <property type="entry name" value="Peroxidases_heam-ligand_BS"/>
</dbReference>
<keyword evidence="7 22" id="KW-0575">Peroxidase</keyword>
<sequence length="341" mass="38372">MKYSSSLSSFLFLSLIFLIISTAQAIHPLEPVKKLTKKLPLRLQDYLSNDYYADSCPSFESIVHNRVTSWYEKDNTIAAAILRLHFHDCAIRGCDASILLNYPGSERKSKASESLRGFELVDEIKAEVESKCPKTVSCADILTTAARDATLKIGGPFWEVPFGRKDGKVSLAKEANTVPMGHENVTSLIEFFQARGLDQLDLVVLSGSHTIGRTTCGSIQDRLYNYKGTGKPDSTIAPSYLNYLKRKCRWASEYVNLDAVTPRKFDSMYYTNLEKKMGTLSTDQLLYYDSRTKPLVTALANQPLWLFHQQFAVSMVKLGNTQVLTGREGEIRDHCAYRNAY</sequence>
<gene>
    <name evidence="24" type="ORF">H6P81_019469</name>
</gene>
<dbReference type="InterPro" id="IPR033905">
    <property type="entry name" value="Secretory_peroxidase"/>
</dbReference>
<dbReference type="GO" id="GO:0046872">
    <property type="term" value="F:metal ion binding"/>
    <property type="evidence" value="ECO:0007669"/>
    <property type="project" value="UniProtKB-UniRule"/>
</dbReference>
<evidence type="ECO:0000259" key="23">
    <source>
        <dbReference type="PROSITE" id="PS50873"/>
    </source>
</evidence>
<dbReference type="InterPro" id="IPR010255">
    <property type="entry name" value="Haem_peroxidase_sf"/>
</dbReference>
<keyword evidence="12 22" id="KW-0560">Oxidoreductase</keyword>
<evidence type="ECO:0000313" key="24">
    <source>
        <dbReference type="EMBL" id="KAG9439304.1"/>
    </source>
</evidence>
<evidence type="ECO:0000256" key="18">
    <source>
        <dbReference type="PIRSR" id="PIRSR600823-2"/>
    </source>
</evidence>
<evidence type="ECO:0000256" key="4">
    <source>
        <dbReference type="ARBA" id="ARBA00006873"/>
    </source>
</evidence>
<keyword evidence="10 22" id="KW-0732">Signal</keyword>
<dbReference type="GO" id="GO:0020037">
    <property type="term" value="F:heme binding"/>
    <property type="evidence" value="ECO:0007669"/>
    <property type="project" value="UniProtKB-UniRule"/>
</dbReference>
<feature type="signal peptide" evidence="22">
    <location>
        <begin position="1"/>
        <end position="25"/>
    </location>
</feature>
<feature type="domain" description="Plant heme peroxidase family profile" evidence="23">
    <location>
        <begin position="46"/>
        <end position="339"/>
    </location>
</feature>
<evidence type="ECO:0000256" key="5">
    <source>
        <dbReference type="ARBA" id="ARBA00012313"/>
    </source>
</evidence>
<dbReference type="PANTHER" id="PTHR31517:SF17">
    <property type="entry name" value="PEROXIDASE 6"/>
    <property type="match status" value="1"/>
</dbReference>
<evidence type="ECO:0000256" key="11">
    <source>
        <dbReference type="ARBA" id="ARBA00022837"/>
    </source>
</evidence>
<dbReference type="GO" id="GO:0140825">
    <property type="term" value="F:lactoperoxidase activity"/>
    <property type="evidence" value="ECO:0007669"/>
    <property type="project" value="UniProtKB-EC"/>
</dbReference>
<dbReference type="InterPro" id="IPR002016">
    <property type="entry name" value="Haem_peroxidase"/>
</dbReference>
<dbReference type="GO" id="GO:0042744">
    <property type="term" value="P:hydrogen peroxide catabolic process"/>
    <property type="evidence" value="ECO:0007669"/>
    <property type="project" value="UniProtKB-KW"/>
</dbReference>
<feature type="disulfide bond" evidence="21">
    <location>
        <begin position="56"/>
        <end position="132"/>
    </location>
</feature>
<dbReference type="Proteomes" id="UP000825729">
    <property type="component" value="Unassembled WGS sequence"/>
</dbReference>
<evidence type="ECO:0000256" key="15">
    <source>
        <dbReference type="ARBA" id="ARBA00023180"/>
    </source>
</evidence>
<dbReference type="EC" id="1.11.1.7" evidence="5 22"/>
<comment type="similarity">
    <text evidence="4">Belongs to the peroxidase family. Ascorbate peroxidase subfamily.</text>
</comment>
<dbReference type="SUPFAM" id="SSF48113">
    <property type="entry name" value="Heme-dependent peroxidases"/>
    <property type="match status" value="1"/>
</dbReference>
<feature type="binding site" evidence="19">
    <location>
        <position position="88"/>
    </location>
    <ligand>
        <name>Ca(2+)</name>
        <dbReference type="ChEBI" id="CHEBI:29108"/>
        <label>1</label>
    </ligand>
</feature>
<feature type="site" description="Transition state stabilizer" evidence="20">
    <location>
        <position position="83"/>
    </location>
</feature>
<evidence type="ECO:0000256" key="9">
    <source>
        <dbReference type="ARBA" id="ARBA00022723"/>
    </source>
</evidence>
<feature type="binding site" evidence="18">
    <location>
        <position position="179"/>
    </location>
    <ligand>
        <name>substrate</name>
    </ligand>
</feature>
<feature type="binding site" evidence="19">
    <location>
        <position position="97"/>
    </location>
    <ligand>
        <name>Ca(2+)</name>
        <dbReference type="ChEBI" id="CHEBI:29108"/>
        <label>1</label>
    </ligand>
</feature>
<evidence type="ECO:0000256" key="21">
    <source>
        <dbReference type="PIRSR" id="PIRSR600823-5"/>
    </source>
</evidence>
<keyword evidence="25" id="KW-1185">Reference proteome</keyword>
<dbReference type="PROSITE" id="PS00436">
    <property type="entry name" value="PEROXIDASE_2"/>
    <property type="match status" value="1"/>
</dbReference>
<dbReference type="PROSITE" id="PS00435">
    <property type="entry name" value="PEROXIDASE_1"/>
    <property type="match status" value="1"/>
</dbReference>
<evidence type="ECO:0000256" key="1">
    <source>
        <dbReference type="ARBA" id="ARBA00000189"/>
    </source>
</evidence>
<evidence type="ECO:0000256" key="8">
    <source>
        <dbReference type="ARBA" id="ARBA00022617"/>
    </source>
</evidence>
<feature type="binding site" description="axial binding residue" evidence="19">
    <location>
        <position position="209"/>
    </location>
    <ligand>
        <name>heme b</name>
        <dbReference type="ChEBI" id="CHEBI:60344"/>
    </ligand>
    <ligandPart>
        <name>Fe</name>
        <dbReference type="ChEBI" id="CHEBI:18248"/>
    </ligandPart>
</feature>
<evidence type="ECO:0000256" key="6">
    <source>
        <dbReference type="ARBA" id="ARBA00022525"/>
    </source>
</evidence>
<keyword evidence="11 19" id="KW-0106">Calcium</keyword>
<feature type="binding site" evidence="19">
    <location>
        <position position="258"/>
    </location>
    <ligand>
        <name>Ca(2+)</name>
        <dbReference type="ChEBI" id="CHEBI:29108"/>
        <label>2</label>
    </ligand>
</feature>
<dbReference type="PROSITE" id="PS50873">
    <property type="entry name" value="PEROXIDASE_4"/>
    <property type="match status" value="1"/>
</dbReference>
<dbReference type="PRINTS" id="PR00458">
    <property type="entry name" value="PEROXIDASE"/>
</dbReference>
<feature type="binding site" evidence="19">
    <location>
        <position position="266"/>
    </location>
    <ligand>
        <name>Ca(2+)</name>
        <dbReference type="ChEBI" id="CHEBI:29108"/>
        <label>2</label>
    </ligand>
</feature>
<comment type="subcellular location">
    <subcellularLocation>
        <location evidence="3 22">Secreted</location>
    </subcellularLocation>
</comment>
<feature type="chain" id="PRO_5043103733" description="Peroxidase" evidence="22">
    <location>
        <begin position="26"/>
        <end position="341"/>
    </location>
</feature>
<dbReference type="GO" id="GO:0005576">
    <property type="term" value="C:extracellular region"/>
    <property type="evidence" value="ECO:0007669"/>
    <property type="project" value="UniProtKB-SubCell"/>
</dbReference>
<dbReference type="GO" id="GO:0006979">
    <property type="term" value="P:response to oxidative stress"/>
    <property type="evidence" value="ECO:0007669"/>
    <property type="project" value="UniProtKB-UniRule"/>
</dbReference>
<accession>A0AAV7DSN4</accession>
<evidence type="ECO:0000256" key="14">
    <source>
        <dbReference type="ARBA" id="ARBA00023157"/>
    </source>
</evidence>
<evidence type="ECO:0000256" key="12">
    <source>
        <dbReference type="ARBA" id="ARBA00023002"/>
    </source>
</evidence>
<feature type="binding site" evidence="19">
    <location>
        <position position="106"/>
    </location>
    <ligand>
        <name>Ca(2+)</name>
        <dbReference type="ChEBI" id="CHEBI:29108"/>
        <label>1</label>
    </ligand>
</feature>
<comment type="caution">
    <text evidence="24">The sequence shown here is derived from an EMBL/GenBank/DDBJ whole genome shotgun (WGS) entry which is preliminary data.</text>
</comment>
<evidence type="ECO:0000256" key="10">
    <source>
        <dbReference type="ARBA" id="ARBA00022729"/>
    </source>
</evidence>
<feature type="binding site" evidence="19">
    <location>
        <position position="93"/>
    </location>
    <ligand>
        <name>Ca(2+)</name>
        <dbReference type="ChEBI" id="CHEBI:29108"/>
        <label>1</label>
    </ligand>
</feature>
<keyword evidence="9 19" id="KW-0479">Metal-binding</keyword>
<keyword evidence="6 22" id="KW-0964">Secreted</keyword>
<comment type="catalytic activity">
    <reaction evidence="1 22">
        <text>2 a phenolic donor + H2O2 = 2 a phenolic radical donor + 2 H2O</text>
        <dbReference type="Rhea" id="RHEA:56136"/>
        <dbReference type="ChEBI" id="CHEBI:15377"/>
        <dbReference type="ChEBI" id="CHEBI:16240"/>
        <dbReference type="ChEBI" id="CHEBI:139520"/>
        <dbReference type="ChEBI" id="CHEBI:139521"/>
        <dbReference type="EC" id="1.11.1.7"/>
    </reaction>
</comment>
<keyword evidence="16 22" id="KW-0376">Hydrogen peroxide</keyword>
<keyword evidence="13 19" id="KW-0408">Iron</keyword>
<feature type="binding site" evidence="19">
    <location>
        <position position="261"/>
    </location>
    <ligand>
        <name>Ca(2+)</name>
        <dbReference type="ChEBI" id="CHEBI:29108"/>
        <label>2</label>
    </ligand>
</feature>
<dbReference type="PRINTS" id="PR00461">
    <property type="entry name" value="PLPEROXIDASE"/>
</dbReference>